<dbReference type="GO" id="GO:0005829">
    <property type="term" value="C:cytosol"/>
    <property type="evidence" value="ECO:0007669"/>
    <property type="project" value="TreeGrafter"/>
</dbReference>
<keyword evidence="1" id="KW-0238">DNA-binding</keyword>
<name>A0A9D2D257_9FIRM</name>
<gene>
    <name evidence="2" type="ORF">IAA08_04545</name>
</gene>
<dbReference type="Pfam" id="PF02082">
    <property type="entry name" value="Rrf2"/>
    <property type="match status" value="1"/>
</dbReference>
<sequence>MLVSTKGRYALRVMLDLARYGDKDQYIPLKDVAKRQEISEKYLESIISSLSRAKLVTGARGKKGGYKLTKSPGEYTVKEIIELTDKPTAPVSCLADEKNECPRASQCETLGMWQGLDRIIAGYLERITLEDLLKGRLPEVIFP</sequence>
<dbReference type="InterPro" id="IPR000944">
    <property type="entry name" value="Tscrpt_reg_Rrf2"/>
</dbReference>
<dbReference type="AlphaFoldDB" id="A0A9D2D257"/>
<dbReference type="PANTHER" id="PTHR33221:SF5">
    <property type="entry name" value="HTH-TYPE TRANSCRIPTIONAL REGULATOR ISCR"/>
    <property type="match status" value="1"/>
</dbReference>
<dbReference type="EMBL" id="DXCH01000130">
    <property type="protein sequence ID" value="HIZ07188.1"/>
    <property type="molecule type" value="Genomic_DNA"/>
</dbReference>
<dbReference type="GO" id="GO:0003677">
    <property type="term" value="F:DNA binding"/>
    <property type="evidence" value="ECO:0007669"/>
    <property type="project" value="UniProtKB-KW"/>
</dbReference>
<reference evidence="2" key="1">
    <citation type="journal article" date="2021" name="PeerJ">
        <title>Extensive microbial diversity within the chicken gut microbiome revealed by metagenomics and culture.</title>
        <authorList>
            <person name="Gilroy R."/>
            <person name="Ravi A."/>
            <person name="Getino M."/>
            <person name="Pursley I."/>
            <person name="Horton D.L."/>
            <person name="Alikhan N.F."/>
            <person name="Baker D."/>
            <person name="Gharbi K."/>
            <person name="Hall N."/>
            <person name="Watson M."/>
            <person name="Adriaenssens E.M."/>
            <person name="Foster-Nyarko E."/>
            <person name="Jarju S."/>
            <person name="Secka A."/>
            <person name="Antonio M."/>
            <person name="Oren A."/>
            <person name="Chaudhuri R.R."/>
            <person name="La Ragione R."/>
            <person name="Hildebrand F."/>
            <person name="Pallen M.J."/>
        </authorList>
    </citation>
    <scope>NUCLEOTIDE SEQUENCE</scope>
    <source>
        <strain evidence="2">CHK192-9172</strain>
    </source>
</reference>
<accession>A0A9D2D257</accession>
<proteinExistence type="predicted"/>
<organism evidence="2 3">
    <name type="scientific">Candidatus Eubacterium avistercoris</name>
    <dbReference type="NCBI Taxonomy" id="2838567"/>
    <lineage>
        <taxon>Bacteria</taxon>
        <taxon>Bacillati</taxon>
        <taxon>Bacillota</taxon>
        <taxon>Clostridia</taxon>
        <taxon>Eubacteriales</taxon>
        <taxon>Eubacteriaceae</taxon>
        <taxon>Eubacterium</taxon>
    </lineage>
</organism>
<evidence type="ECO:0000256" key="1">
    <source>
        <dbReference type="ARBA" id="ARBA00023125"/>
    </source>
</evidence>
<dbReference type="NCBIfam" id="TIGR00738">
    <property type="entry name" value="rrf2_super"/>
    <property type="match status" value="1"/>
</dbReference>
<dbReference type="PANTHER" id="PTHR33221">
    <property type="entry name" value="WINGED HELIX-TURN-HELIX TRANSCRIPTIONAL REGULATOR, RRF2 FAMILY"/>
    <property type="match status" value="1"/>
</dbReference>
<dbReference type="GO" id="GO:0003700">
    <property type="term" value="F:DNA-binding transcription factor activity"/>
    <property type="evidence" value="ECO:0007669"/>
    <property type="project" value="TreeGrafter"/>
</dbReference>
<evidence type="ECO:0000313" key="3">
    <source>
        <dbReference type="Proteomes" id="UP000824024"/>
    </source>
</evidence>
<dbReference type="Gene3D" id="1.10.10.10">
    <property type="entry name" value="Winged helix-like DNA-binding domain superfamily/Winged helix DNA-binding domain"/>
    <property type="match status" value="1"/>
</dbReference>
<comment type="caution">
    <text evidence="2">The sequence shown here is derived from an EMBL/GenBank/DDBJ whole genome shotgun (WGS) entry which is preliminary data.</text>
</comment>
<dbReference type="SUPFAM" id="SSF46785">
    <property type="entry name" value="Winged helix' DNA-binding domain"/>
    <property type="match status" value="1"/>
</dbReference>
<dbReference type="InterPro" id="IPR036390">
    <property type="entry name" value="WH_DNA-bd_sf"/>
</dbReference>
<dbReference type="InterPro" id="IPR036388">
    <property type="entry name" value="WH-like_DNA-bd_sf"/>
</dbReference>
<protein>
    <submittedName>
        <fullName evidence="2">Rrf2 family transcriptional regulator</fullName>
    </submittedName>
</protein>
<reference evidence="2" key="2">
    <citation type="submission" date="2021-04" db="EMBL/GenBank/DDBJ databases">
        <authorList>
            <person name="Gilroy R."/>
        </authorList>
    </citation>
    <scope>NUCLEOTIDE SEQUENCE</scope>
    <source>
        <strain evidence="2">CHK192-9172</strain>
    </source>
</reference>
<evidence type="ECO:0000313" key="2">
    <source>
        <dbReference type="EMBL" id="HIZ07188.1"/>
    </source>
</evidence>
<dbReference type="PROSITE" id="PS51197">
    <property type="entry name" value="HTH_RRF2_2"/>
    <property type="match status" value="1"/>
</dbReference>
<dbReference type="Proteomes" id="UP000824024">
    <property type="component" value="Unassembled WGS sequence"/>
</dbReference>